<dbReference type="EMBL" id="JAUJYN010000039">
    <property type="protein sequence ID" value="KAK1257596.1"/>
    <property type="molecule type" value="Genomic_DNA"/>
</dbReference>
<comment type="caution">
    <text evidence="2">The sequence shown here is derived from an EMBL/GenBank/DDBJ whole genome shotgun (WGS) entry which is preliminary data.</text>
</comment>
<dbReference type="PANTHER" id="PTHR46774:SF3">
    <property type="entry name" value="CHROMATIN MODIFICATION-RELATED PROTEIN EAF1 A-RELATED"/>
    <property type="match status" value="1"/>
</dbReference>
<dbReference type="GO" id="GO:0035267">
    <property type="term" value="C:NuA4 histone acetyltransferase complex"/>
    <property type="evidence" value="ECO:0007669"/>
    <property type="project" value="InterPro"/>
</dbReference>
<reference evidence="2" key="1">
    <citation type="journal article" date="2023" name="Nat. Commun.">
        <title>Diploid and tetraploid genomes of Acorus and the evolution of monocots.</title>
        <authorList>
            <person name="Ma L."/>
            <person name="Liu K.W."/>
            <person name="Li Z."/>
            <person name="Hsiao Y.Y."/>
            <person name="Qi Y."/>
            <person name="Fu T."/>
            <person name="Tang G.D."/>
            <person name="Zhang D."/>
            <person name="Sun W.H."/>
            <person name="Liu D.K."/>
            <person name="Li Y."/>
            <person name="Chen G.Z."/>
            <person name="Liu X.D."/>
            <person name="Liao X.Y."/>
            <person name="Jiang Y.T."/>
            <person name="Yu X."/>
            <person name="Hao Y."/>
            <person name="Huang J."/>
            <person name="Zhao X.W."/>
            <person name="Ke S."/>
            <person name="Chen Y.Y."/>
            <person name="Wu W.L."/>
            <person name="Hsu J.L."/>
            <person name="Lin Y.F."/>
            <person name="Huang M.D."/>
            <person name="Li C.Y."/>
            <person name="Huang L."/>
            <person name="Wang Z.W."/>
            <person name="Zhao X."/>
            <person name="Zhong W.Y."/>
            <person name="Peng D.H."/>
            <person name="Ahmad S."/>
            <person name="Lan S."/>
            <person name="Zhang J.S."/>
            <person name="Tsai W.C."/>
            <person name="Van de Peer Y."/>
            <person name="Liu Z.J."/>
        </authorList>
    </citation>
    <scope>NUCLEOTIDE SEQUENCE</scope>
    <source>
        <strain evidence="2">SCP</strain>
    </source>
</reference>
<reference evidence="2" key="2">
    <citation type="submission" date="2023-06" db="EMBL/GenBank/DDBJ databases">
        <authorList>
            <person name="Ma L."/>
            <person name="Liu K.-W."/>
            <person name="Li Z."/>
            <person name="Hsiao Y.-Y."/>
            <person name="Qi Y."/>
            <person name="Fu T."/>
            <person name="Tang G."/>
            <person name="Zhang D."/>
            <person name="Sun W.-H."/>
            <person name="Liu D.-K."/>
            <person name="Li Y."/>
            <person name="Chen G.-Z."/>
            <person name="Liu X.-D."/>
            <person name="Liao X.-Y."/>
            <person name="Jiang Y.-T."/>
            <person name="Yu X."/>
            <person name="Hao Y."/>
            <person name="Huang J."/>
            <person name="Zhao X.-W."/>
            <person name="Ke S."/>
            <person name="Chen Y.-Y."/>
            <person name="Wu W.-L."/>
            <person name="Hsu J.-L."/>
            <person name="Lin Y.-F."/>
            <person name="Huang M.-D."/>
            <person name="Li C.-Y."/>
            <person name="Huang L."/>
            <person name="Wang Z.-W."/>
            <person name="Zhao X."/>
            <person name="Zhong W.-Y."/>
            <person name="Peng D.-H."/>
            <person name="Ahmad S."/>
            <person name="Lan S."/>
            <person name="Zhang J.-S."/>
            <person name="Tsai W.-C."/>
            <person name="Van De Peer Y."/>
            <person name="Liu Z.-J."/>
        </authorList>
    </citation>
    <scope>NUCLEOTIDE SEQUENCE</scope>
    <source>
        <strain evidence="2">SCP</strain>
        <tissue evidence="2">Leaves</tissue>
    </source>
</reference>
<dbReference type="InterPro" id="IPR044798">
    <property type="entry name" value="EAF1A/B"/>
</dbReference>
<evidence type="ECO:0000256" key="1">
    <source>
        <dbReference type="SAM" id="MobiDB-lite"/>
    </source>
</evidence>
<feature type="region of interest" description="Disordered" evidence="1">
    <location>
        <begin position="85"/>
        <end position="112"/>
    </location>
</feature>
<dbReference type="PANTHER" id="PTHR46774">
    <property type="entry name" value="CHROMATIN MODIFICATION-RELATED PROTEIN EAF1 A-RELATED"/>
    <property type="match status" value="1"/>
</dbReference>
<sequence length="140" mass="16012">MQGCTEICFAKTNTITNWRTTKIATPVQNPEDQRLMQELQVPQGIGHSVPPFNSITMPTPYSNPMVPPSVQSFPVQHQQKHQIPSPQQHQHFFGNSNHSPHIEGTNQSNSQHQANLMHIAKEWQQQLLLQQEQMQNQFPS</sequence>
<proteinExistence type="predicted"/>
<accession>A0AAV9A0T7</accession>
<name>A0AAV9A0T7_ACOGR</name>
<organism evidence="2 3">
    <name type="scientific">Acorus gramineus</name>
    <name type="common">Dwarf sweet flag</name>
    <dbReference type="NCBI Taxonomy" id="55184"/>
    <lineage>
        <taxon>Eukaryota</taxon>
        <taxon>Viridiplantae</taxon>
        <taxon>Streptophyta</taxon>
        <taxon>Embryophyta</taxon>
        <taxon>Tracheophyta</taxon>
        <taxon>Spermatophyta</taxon>
        <taxon>Magnoliopsida</taxon>
        <taxon>Liliopsida</taxon>
        <taxon>Acoraceae</taxon>
        <taxon>Acorus</taxon>
    </lineage>
</organism>
<evidence type="ECO:0000313" key="2">
    <source>
        <dbReference type="EMBL" id="KAK1257596.1"/>
    </source>
</evidence>
<protein>
    <submittedName>
        <fullName evidence="2">Uncharacterized protein</fullName>
    </submittedName>
</protein>
<keyword evidence="3" id="KW-1185">Reference proteome</keyword>
<evidence type="ECO:0000313" key="3">
    <source>
        <dbReference type="Proteomes" id="UP001179952"/>
    </source>
</evidence>
<dbReference type="AlphaFoldDB" id="A0AAV9A0T7"/>
<gene>
    <name evidence="2" type="ORF">QJS04_geneDACA014374</name>
</gene>
<dbReference type="Proteomes" id="UP001179952">
    <property type="component" value="Unassembled WGS sequence"/>
</dbReference>